<reference evidence="1" key="1">
    <citation type="journal article" date="2012" name="Science">
        <title>Fermentation, hydrogen, and sulfur metabolism in multiple uncultivated bacterial phyla.</title>
        <authorList>
            <person name="Wrighton K.C."/>
            <person name="Thomas B.C."/>
            <person name="Sharon I."/>
            <person name="Miller C.S."/>
            <person name="Castelle C.J."/>
            <person name="VerBerkmoes N.C."/>
            <person name="Wilkins M.J."/>
            <person name="Hettich R.L."/>
            <person name="Lipton M.S."/>
            <person name="Williams K.H."/>
            <person name="Long P.E."/>
            <person name="Banfield J.F."/>
        </authorList>
    </citation>
    <scope>NUCLEOTIDE SEQUENCE [LARGE SCALE GENOMIC DNA]</scope>
</reference>
<evidence type="ECO:0000313" key="1">
    <source>
        <dbReference type="EMBL" id="EKD66567.1"/>
    </source>
</evidence>
<dbReference type="EMBL" id="AMFJ01021616">
    <property type="protein sequence ID" value="EKD66567.1"/>
    <property type="molecule type" value="Genomic_DNA"/>
</dbReference>
<name>K2AXV2_9BACT</name>
<dbReference type="AlphaFoldDB" id="K2AXV2"/>
<organism evidence="1">
    <name type="scientific">uncultured bacterium</name>
    <name type="common">gcode 4</name>
    <dbReference type="NCBI Taxonomy" id="1234023"/>
    <lineage>
        <taxon>Bacteria</taxon>
        <taxon>environmental samples</taxon>
    </lineage>
</organism>
<accession>K2AXV2</accession>
<comment type="caution">
    <text evidence="1">The sequence shown here is derived from an EMBL/GenBank/DDBJ whole genome shotgun (WGS) entry which is preliminary data.</text>
</comment>
<gene>
    <name evidence="1" type="ORF">ACD_49C00030G0005</name>
</gene>
<proteinExistence type="predicted"/>
<sequence length="102" mass="11937">MLNAIEASKMLETMSPEERLKALQHKVSVKTKNILDKKIRETIAGFEKKVEITLDENVCRDPDENIEALLRWLWYKDVNVTSDFPAYSESYTWTTTIKFKIP</sequence>
<protein>
    <submittedName>
        <fullName evidence="1">Uncharacterized protein</fullName>
    </submittedName>
</protein>